<keyword evidence="3" id="KW-1185">Reference proteome</keyword>
<comment type="caution">
    <text evidence="2">The sequence shown here is derived from an EMBL/GenBank/DDBJ whole genome shotgun (WGS) entry which is preliminary data.</text>
</comment>
<evidence type="ECO:0000313" key="3">
    <source>
        <dbReference type="Proteomes" id="UP000825483"/>
    </source>
</evidence>
<evidence type="ECO:0000256" key="1">
    <source>
        <dbReference type="SAM" id="SignalP"/>
    </source>
</evidence>
<dbReference type="Proteomes" id="UP000825483">
    <property type="component" value="Unassembled WGS sequence"/>
</dbReference>
<organism evidence="2 3">
    <name type="scientific">Prevotella lacticifex</name>
    <dbReference type="NCBI Taxonomy" id="2854755"/>
    <lineage>
        <taxon>Bacteria</taxon>
        <taxon>Pseudomonadati</taxon>
        <taxon>Bacteroidota</taxon>
        <taxon>Bacteroidia</taxon>
        <taxon>Bacteroidales</taxon>
        <taxon>Prevotellaceae</taxon>
        <taxon>Prevotella</taxon>
    </lineage>
</organism>
<feature type="signal peptide" evidence="1">
    <location>
        <begin position="1"/>
        <end position="26"/>
    </location>
</feature>
<dbReference type="PROSITE" id="PS51257">
    <property type="entry name" value="PROKAR_LIPOPROTEIN"/>
    <property type="match status" value="1"/>
</dbReference>
<dbReference type="GeneID" id="72468825"/>
<proteinExistence type="predicted"/>
<dbReference type="EMBL" id="BPUB01000001">
    <property type="protein sequence ID" value="GJG57921.1"/>
    <property type="molecule type" value="Genomic_DNA"/>
</dbReference>
<reference evidence="2" key="1">
    <citation type="journal article" date="2022" name="Int. J. Syst. Evol. Microbiol.">
        <title>Prevotella lacticifex sp. nov., isolated from the rumen of cows.</title>
        <authorList>
            <person name="Shinkai T."/>
            <person name="Ikeyama N."/>
            <person name="Kumagai M."/>
            <person name="Ohmori H."/>
            <person name="Sakamoto M."/>
            <person name="Ohkuma M."/>
            <person name="Mitsumori M."/>
        </authorList>
    </citation>
    <scope>NUCLEOTIDE SEQUENCE</scope>
    <source>
        <strain evidence="2">R5076</strain>
    </source>
</reference>
<protein>
    <recommendedName>
        <fullName evidence="4">Lipoprotein</fullName>
    </recommendedName>
</protein>
<feature type="chain" id="PRO_5040371561" description="Lipoprotein" evidence="1">
    <location>
        <begin position="27"/>
        <end position="208"/>
    </location>
</feature>
<accession>A0A9R1CV08</accession>
<dbReference type="AlphaFoldDB" id="A0A9R1CV08"/>
<keyword evidence="1" id="KW-0732">Signal</keyword>
<gene>
    <name evidence="2" type="ORF">PRLR5076_07720</name>
</gene>
<dbReference type="RefSeq" id="WP_223930108.1">
    <property type="nucleotide sequence ID" value="NZ_BPTU01000004.1"/>
</dbReference>
<sequence length="208" mass="23944">MKRKAEVYTYLILVLVGSFFMSSCSSDDEPEEPIYHRSYVKGKLNSTSIYQNSVNAEILSDISNYDFKSNNQTDIPVELDWEACLINSKDTTVTLFLHIDDLFRTNGVIYSPNEKDVIKTKNTCYITVTDKNKKTTRIYHPTHPFPISAMWQSFMVYDDGKSERLKNLTINYLGRRWPGISGELQGYLTNDDTSTPDVIKVDLSFILY</sequence>
<evidence type="ECO:0000313" key="2">
    <source>
        <dbReference type="EMBL" id="GJG57921.1"/>
    </source>
</evidence>
<evidence type="ECO:0008006" key="4">
    <source>
        <dbReference type="Google" id="ProtNLM"/>
    </source>
</evidence>
<name>A0A9R1CV08_9BACT</name>